<gene>
    <name evidence="1" type="ORF">T01_7107</name>
</gene>
<dbReference type="Proteomes" id="UP000054776">
    <property type="component" value="Unassembled WGS sequence"/>
</dbReference>
<keyword evidence="2" id="KW-1185">Reference proteome</keyword>
<dbReference type="OrthoDB" id="10575287at2759"/>
<protein>
    <recommendedName>
        <fullName evidence="3">Integrase catalytic domain-containing protein</fullName>
    </recommendedName>
</protein>
<dbReference type="AlphaFoldDB" id="A0A0V1AMG5"/>
<name>A0A0V1AMG5_TRISP</name>
<accession>A0A0V1AMG5</accession>
<dbReference type="EMBL" id="JYDH01000634">
    <property type="protein sequence ID" value="KRY25984.1"/>
    <property type="molecule type" value="Genomic_DNA"/>
</dbReference>
<dbReference type="InParanoid" id="A0A0V1AMG5"/>
<sequence>MWKFTDTGETGLFQVIPRQKIPEIFAISCSALSLTNLLCVQNAGEDALADPCAPGTAMLRKLHVSMQLQPVSHPFQPVDMNVVILMDETPYGNHYILDLFLMLPVAFSLLITQARMEATALINGIFCRYESPETLYSYQGQSISECVLIKVVCQLFVVTITRLPGRSGRIDIQLLLVFANGMQLALLHHMIHFGPERTRPRVLKHHM</sequence>
<organism evidence="1 2">
    <name type="scientific">Trichinella spiralis</name>
    <name type="common">Trichina worm</name>
    <dbReference type="NCBI Taxonomy" id="6334"/>
    <lineage>
        <taxon>Eukaryota</taxon>
        <taxon>Metazoa</taxon>
        <taxon>Ecdysozoa</taxon>
        <taxon>Nematoda</taxon>
        <taxon>Enoplea</taxon>
        <taxon>Dorylaimia</taxon>
        <taxon>Trichinellida</taxon>
        <taxon>Trichinellidae</taxon>
        <taxon>Trichinella</taxon>
    </lineage>
</organism>
<comment type="caution">
    <text evidence="1">The sequence shown here is derived from an EMBL/GenBank/DDBJ whole genome shotgun (WGS) entry which is preliminary data.</text>
</comment>
<evidence type="ECO:0000313" key="1">
    <source>
        <dbReference type="EMBL" id="KRY25984.1"/>
    </source>
</evidence>
<proteinExistence type="predicted"/>
<reference evidence="1 2" key="1">
    <citation type="submission" date="2015-01" db="EMBL/GenBank/DDBJ databases">
        <title>Evolution of Trichinella species and genotypes.</title>
        <authorList>
            <person name="Korhonen P.K."/>
            <person name="Edoardo P."/>
            <person name="Giuseppe L.R."/>
            <person name="Gasser R.B."/>
        </authorList>
    </citation>
    <scope>NUCLEOTIDE SEQUENCE [LARGE SCALE GENOMIC DNA]</scope>
    <source>
        <strain evidence="1">ISS3</strain>
    </source>
</reference>
<evidence type="ECO:0008006" key="3">
    <source>
        <dbReference type="Google" id="ProtNLM"/>
    </source>
</evidence>
<evidence type="ECO:0000313" key="2">
    <source>
        <dbReference type="Proteomes" id="UP000054776"/>
    </source>
</evidence>